<dbReference type="eggNOG" id="COG1589">
    <property type="taxonomic scope" value="Bacteria"/>
</dbReference>
<dbReference type="InterPro" id="IPR026580">
    <property type="entry name" value="DivIB"/>
</dbReference>
<feature type="compositionally biased region" description="Basic and acidic residues" evidence="7">
    <location>
        <begin position="80"/>
        <end position="93"/>
    </location>
</feature>
<dbReference type="PANTHER" id="PTHR37820:SF1">
    <property type="entry name" value="CELL DIVISION PROTEIN FTSQ"/>
    <property type="match status" value="1"/>
</dbReference>
<dbReference type="RefSeq" id="WP_018165557.1">
    <property type="nucleotide sequence ID" value="NZ_FMXP01000042.1"/>
</dbReference>
<organism evidence="10 11">
    <name type="scientific">Streptococcus henryi</name>
    <dbReference type="NCBI Taxonomy" id="439219"/>
    <lineage>
        <taxon>Bacteria</taxon>
        <taxon>Bacillati</taxon>
        <taxon>Bacillota</taxon>
        <taxon>Bacilli</taxon>
        <taxon>Lactobacillales</taxon>
        <taxon>Streptococcaceae</taxon>
        <taxon>Streptococcus</taxon>
    </lineage>
</organism>
<feature type="domain" description="Cell division protein FtsQ/DivIB C-terminal" evidence="8">
    <location>
        <begin position="210"/>
        <end position="323"/>
    </location>
</feature>
<reference evidence="10 11" key="1">
    <citation type="submission" date="2016-10" db="EMBL/GenBank/DDBJ databases">
        <authorList>
            <person name="de Groot N.N."/>
        </authorList>
    </citation>
    <scope>NUCLEOTIDE SEQUENCE [LARGE SCALE GENOMIC DNA]</scope>
    <source>
        <strain evidence="10 11">A-4</strain>
    </source>
</reference>
<dbReference type="Proteomes" id="UP000182508">
    <property type="component" value="Unassembled WGS sequence"/>
</dbReference>
<accession>A0A1G6DL15</accession>
<feature type="compositionally biased region" description="Basic and acidic residues" evidence="7">
    <location>
        <begin position="340"/>
        <end position="356"/>
    </location>
</feature>
<evidence type="ECO:0000256" key="1">
    <source>
        <dbReference type="ARBA" id="ARBA00022475"/>
    </source>
</evidence>
<feature type="compositionally biased region" description="Acidic residues" evidence="7">
    <location>
        <begin position="357"/>
        <end position="371"/>
    </location>
</feature>
<keyword evidence="3 6" id="KW-0812">Transmembrane</keyword>
<evidence type="ECO:0000256" key="5">
    <source>
        <dbReference type="ARBA" id="ARBA00023306"/>
    </source>
</evidence>
<evidence type="ECO:0000313" key="11">
    <source>
        <dbReference type="Proteomes" id="UP000182508"/>
    </source>
</evidence>
<gene>
    <name evidence="6" type="primary">divIB</name>
    <name evidence="10" type="ORF">SAMN02910293_02282</name>
</gene>
<dbReference type="GO" id="GO:0005886">
    <property type="term" value="C:plasma membrane"/>
    <property type="evidence" value="ECO:0007669"/>
    <property type="project" value="UniProtKB-SubCell"/>
</dbReference>
<evidence type="ECO:0000256" key="7">
    <source>
        <dbReference type="SAM" id="MobiDB-lite"/>
    </source>
</evidence>
<feature type="region of interest" description="Disordered" evidence="7">
    <location>
        <begin position="1"/>
        <end position="20"/>
    </location>
</feature>
<dbReference type="HAMAP" id="MF_00912">
    <property type="entry name" value="DivIB"/>
    <property type="match status" value="1"/>
</dbReference>
<keyword evidence="6" id="KW-0472">Membrane</keyword>
<evidence type="ECO:0000256" key="6">
    <source>
        <dbReference type="HAMAP-Rule" id="MF_00912"/>
    </source>
</evidence>
<protein>
    <recommendedName>
        <fullName evidence="6">Cell division protein DivIB</fullName>
    </recommendedName>
</protein>
<dbReference type="EMBL" id="FMXP01000042">
    <property type="protein sequence ID" value="SDB45830.1"/>
    <property type="molecule type" value="Genomic_DNA"/>
</dbReference>
<dbReference type="Pfam" id="PF03799">
    <property type="entry name" value="FtsQ_DivIB_C"/>
    <property type="match status" value="1"/>
</dbReference>
<keyword evidence="11" id="KW-1185">Reference proteome</keyword>
<comment type="function">
    <text evidence="6">Cell division protein that may be involved in stabilizing or promoting the assembly of the division complex.</text>
</comment>
<dbReference type="Pfam" id="PF08478">
    <property type="entry name" value="POTRA_1"/>
    <property type="match status" value="1"/>
</dbReference>
<name>A0A1G6DL15_9STRE</name>
<evidence type="ECO:0000256" key="4">
    <source>
        <dbReference type="ARBA" id="ARBA00022989"/>
    </source>
</evidence>
<keyword evidence="1 6" id="KW-1003">Cell membrane</keyword>
<evidence type="ECO:0000256" key="2">
    <source>
        <dbReference type="ARBA" id="ARBA00022618"/>
    </source>
</evidence>
<feature type="region of interest" description="Disordered" evidence="7">
    <location>
        <begin position="28"/>
        <end position="100"/>
    </location>
</feature>
<keyword evidence="2 6" id="KW-0132">Cell division</keyword>
<dbReference type="STRING" id="439219.SAMN02910293_02282"/>
<feature type="compositionally biased region" description="Basic and acidic residues" evidence="7">
    <location>
        <begin position="28"/>
        <end position="57"/>
    </location>
</feature>
<dbReference type="AlphaFoldDB" id="A0A1G6DL15"/>
<dbReference type="InterPro" id="IPR013685">
    <property type="entry name" value="POTRA_FtsQ_type"/>
</dbReference>
<proteinExistence type="inferred from homology"/>
<dbReference type="InterPro" id="IPR050487">
    <property type="entry name" value="FtsQ_DivIB"/>
</dbReference>
<comment type="similarity">
    <text evidence="6">Belongs to the FtsQ/DivIB family. DivIB subfamily.</text>
</comment>
<feature type="compositionally biased region" description="Acidic residues" evidence="7">
    <location>
        <begin position="58"/>
        <end position="72"/>
    </location>
</feature>
<dbReference type="GO" id="GO:0043093">
    <property type="term" value="P:FtsZ-dependent cytokinesis"/>
    <property type="evidence" value="ECO:0007669"/>
    <property type="project" value="UniProtKB-UniRule"/>
</dbReference>
<feature type="region of interest" description="Disordered" evidence="7">
    <location>
        <begin position="340"/>
        <end position="403"/>
    </location>
</feature>
<evidence type="ECO:0000313" key="10">
    <source>
        <dbReference type="EMBL" id="SDB45830.1"/>
    </source>
</evidence>
<feature type="transmembrane region" description="Helical" evidence="6">
    <location>
        <begin position="109"/>
        <end position="131"/>
    </location>
</feature>
<dbReference type="PANTHER" id="PTHR37820">
    <property type="entry name" value="CELL DIVISION PROTEIN DIVIB"/>
    <property type="match status" value="1"/>
</dbReference>
<evidence type="ECO:0000259" key="8">
    <source>
        <dbReference type="Pfam" id="PF03799"/>
    </source>
</evidence>
<sequence>MAKQKDKEKHETAELTEWQKRNIEFLKKKKEEEAEKQRQQAKLKAERKEQMKAQPEKDNEDTAEAESSEEVAEVVTESSLKNEDLKEDKPDKKLLKKEKSKKLSPHQKVIRRATPILVISSLVLLVSLFVVSPLSKRKQVTVTGYKNALEYDLLTQSEIKDSDYIFSLIFNHGDYEKAVTDANVWVKNARLLYEFPNHFTLKVTEYDIVAYAQSANGYQPILANGQRVETVNASELPEHFISVNLSDEKMQKTFIDSLSKLDKDLVAQIQTVSLADSSTTADLLLLSMINGHTVRVPLSEIEKKLPYYMKIKDNLAEDSIVDMEVGIYTTTPTIEAEIQEEKSEAKKAEEANKKNAEEDDTDVDSTEDQTEAENNQTVSENADIAPAEEGTEEVSSEVTTTDQ</sequence>
<keyword evidence="5 6" id="KW-0131">Cell cycle</keyword>
<keyword evidence="4 6" id="KW-1133">Transmembrane helix</keyword>
<feature type="domain" description="POTRA" evidence="9">
    <location>
        <begin position="138"/>
        <end position="206"/>
    </location>
</feature>
<evidence type="ECO:0000259" key="9">
    <source>
        <dbReference type="Pfam" id="PF08478"/>
    </source>
</evidence>
<comment type="subcellular location">
    <subcellularLocation>
        <location evidence="6">Cell membrane</location>
        <topology evidence="6">Single-pass type II membrane protein</topology>
    </subcellularLocation>
    <text evidence="6">Localizes to the division septum.</text>
</comment>
<dbReference type="GO" id="GO:0032153">
    <property type="term" value="C:cell division site"/>
    <property type="evidence" value="ECO:0007669"/>
    <property type="project" value="UniProtKB-UniRule"/>
</dbReference>
<evidence type="ECO:0000256" key="3">
    <source>
        <dbReference type="ARBA" id="ARBA00022692"/>
    </source>
</evidence>
<dbReference type="Gene3D" id="3.40.50.10960">
    <property type="match status" value="1"/>
</dbReference>
<dbReference type="InterPro" id="IPR005548">
    <property type="entry name" value="Cell_div_FtsQ/DivIB_C"/>
</dbReference>